<dbReference type="KEGG" id="plei:Q9312_04030"/>
<evidence type="ECO:0000313" key="2">
    <source>
        <dbReference type="EMBL" id="WMS88087.1"/>
    </source>
</evidence>
<reference evidence="2 3" key="1">
    <citation type="submission" date="2023-08" db="EMBL/GenBank/DDBJ databases">
        <title>Pleionea litopenaei sp. nov., isolated from stomach of juvenile Litopenaeus vannamei.</title>
        <authorList>
            <person name="Rho A.M."/>
            <person name="Hwang C.Y."/>
        </authorList>
    </citation>
    <scope>NUCLEOTIDE SEQUENCE [LARGE SCALE GENOMIC DNA]</scope>
    <source>
        <strain evidence="2 3">HL-JVS1</strain>
    </source>
</reference>
<proteinExistence type="predicted"/>
<keyword evidence="3" id="KW-1185">Reference proteome</keyword>
<evidence type="ECO:0000256" key="1">
    <source>
        <dbReference type="SAM" id="SignalP"/>
    </source>
</evidence>
<dbReference type="InterPro" id="IPR042245">
    <property type="entry name" value="Tgt2/MlaC_sf"/>
</dbReference>
<protein>
    <submittedName>
        <fullName evidence="2">ABC transporter substrate-binding protein</fullName>
    </submittedName>
</protein>
<sequence>MKLLKTWLVLVSFFLMGSAVADVPEPQRLLQEIANRMVLILKDNKEQLAKDPNYASQIVRENLLPLIDTDGIGKRLLKRSQWAQLSEEQQVRFNNAFIEHLIQTYAQGLAHYDDHQFVFEQTRFSRTGKTAWVYSELVAKDYEKFDIIYTLKTSDEYQGWKVIDIAVNGIKILQNYREQLKTVDLTEGFDALLAKIEAEQTNVNRSTTGK</sequence>
<dbReference type="Pfam" id="PF05494">
    <property type="entry name" value="MlaC"/>
    <property type="match status" value="1"/>
</dbReference>
<organism evidence="2 3">
    <name type="scientific">Pleionea litopenaei</name>
    <dbReference type="NCBI Taxonomy" id="3070815"/>
    <lineage>
        <taxon>Bacteria</taxon>
        <taxon>Pseudomonadati</taxon>
        <taxon>Pseudomonadota</taxon>
        <taxon>Gammaproteobacteria</taxon>
        <taxon>Oceanospirillales</taxon>
        <taxon>Pleioneaceae</taxon>
        <taxon>Pleionea</taxon>
    </lineage>
</organism>
<keyword evidence="1" id="KW-0732">Signal</keyword>
<dbReference type="Gene3D" id="3.10.450.710">
    <property type="entry name" value="Tgt2/MlaC"/>
    <property type="match status" value="1"/>
</dbReference>
<name>A0AA51X795_9GAMM</name>
<dbReference type="PANTHER" id="PTHR36573">
    <property type="entry name" value="INTERMEMBRANE PHOSPHOLIPID TRANSPORT SYSTEM BINDING PROTEIN MLAC"/>
    <property type="match status" value="1"/>
</dbReference>
<dbReference type="AlphaFoldDB" id="A0AA51X795"/>
<dbReference type="EMBL" id="CP133548">
    <property type="protein sequence ID" value="WMS88087.1"/>
    <property type="molecule type" value="Genomic_DNA"/>
</dbReference>
<feature type="signal peptide" evidence="1">
    <location>
        <begin position="1"/>
        <end position="21"/>
    </location>
</feature>
<dbReference type="RefSeq" id="WP_309203284.1">
    <property type="nucleotide sequence ID" value="NZ_CP133548.1"/>
</dbReference>
<evidence type="ECO:0000313" key="3">
    <source>
        <dbReference type="Proteomes" id="UP001239782"/>
    </source>
</evidence>
<dbReference type="InterPro" id="IPR008869">
    <property type="entry name" value="MlaC/ttg2D"/>
</dbReference>
<dbReference type="PIRSF" id="PIRSF004649">
    <property type="entry name" value="MlaC"/>
    <property type="match status" value="1"/>
</dbReference>
<dbReference type="Proteomes" id="UP001239782">
    <property type="component" value="Chromosome"/>
</dbReference>
<gene>
    <name evidence="2" type="ORF">Q9312_04030</name>
</gene>
<dbReference type="PANTHER" id="PTHR36573:SF1">
    <property type="entry name" value="INTERMEMBRANE PHOSPHOLIPID TRANSPORT SYSTEM BINDING PROTEIN MLAC"/>
    <property type="match status" value="1"/>
</dbReference>
<accession>A0AA51X795</accession>
<feature type="chain" id="PRO_5041250196" evidence="1">
    <location>
        <begin position="22"/>
        <end position="210"/>
    </location>
</feature>